<keyword evidence="3" id="KW-1185">Reference proteome</keyword>
<dbReference type="GeneID" id="36336726"/>
<dbReference type="KEGG" id="egl:EGR_01011"/>
<dbReference type="RefSeq" id="XP_024355079.1">
    <property type="nucleotide sequence ID" value="XM_024490260.1"/>
</dbReference>
<organism evidence="2 3">
    <name type="scientific">Echinococcus granulosus</name>
    <name type="common">Hydatid tapeworm</name>
    <dbReference type="NCBI Taxonomy" id="6210"/>
    <lineage>
        <taxon>Eukaryota</taxon>
        <taxon>Metazoa</taxon>
        <taxon>Spiralia</taxon>
        <taxon>Lophotrochozoa</taxon>
        <taxon>Platyhelminthes</taxon>
        <taxon>Cestoda</taxon>
        <taxon>Eucestoda</taxon>
        <taxon>Cyclophyllidea</taxon>
        <taxon>Taeniidae</taxon>
        <taxon>Echinococcus</taxon>
        <taxon>Echinococcus granulosus group</taxon>
    </lineage>
</organism>
<sequence length="339" mass="36922">MEHFHLNPASINTLALAEFCPEAALNRCISSRITSMGCSASAPEAVINDMTVLHNRKAADVVLDEATIKNVELVALPPVAEDEDGKEVTNKIETNKPEMTTKVEDTPAAEGASKTITQDPVQRCDGFGGADGIIAKKGYVVFEINLDGELDTCLDNSKRPLPKRLKRLEPLPRAPKLTAEELNEKLERAEQKHLKALAMRKCGISRRFEKFAKQPPSHTGDAPTVVDGSQTQRNDDAGESESISTGTSENDSDVVTSQEVNVCLEASKNLPKPEENDQTTESDQQVPDYDVIDLNNNNDAGEWAENTMDSSNSAKSLAERGCGHHTLNAVKEVDEENIE</sequence>
<dbReference type="OrthoDB" id="6273117at2759"/>
<protein>
    <submittedName>
        <fullName evidence="2">Uncharacterized protein</fullName>
    </submittedName>
</protein>
<feature type="region of interest" description="Disordered" evidence="1">
    <location>
        <begin position="211"/>
        <end position="299"/>
    </location>
</feature>
<dbReference type="OMA" id="YVVFEIN"/>
<evidence type="ECO:0000313" key="3">
    <source>
        <dbReference type="Proteomes" id="UP000019149"/>
    </source>
</evidence>
<reference evidence="2 3" key="1">
    <citation type="journal article" date="2013" name="Nat. Genet.">
        <title>The genome of the hydatid tapeworm Echinococcus granulosus.</title>
        <authorList>
            <person name="Zheng H."/>
            <person name="Zhang W."/>
            <person name="Zhang L."/>
            <person name="Zhang Z."/>
            <person name="Li J."/>
            <person name="Lu G."/>
            <person name="Zhu Y."/>
            <person name="Wang Y."/>
            <person name="Huang Y."/>
            <person name="Liu J."/>
            <person name="Kang H."/>
            <person name="Chen J."/>
            <person name="Wang L."/>
            <person name="Chen A."/>
            <person name="Yu S."/>
            <person name="Gao Z."/>
            <person name="Jin L."/>
            <person name="Gu W."/>
            <person name="Wang Z."/>
            <person name="Zhao L."/>
            <person name="Shi B."/>
            <person name="Wen H."/>
            <person name="Lin R."/>
            <person name="Jones M.K."/>
            <person name="Brejova B."/>
            <person name="Vinar T."/>
            <person name="Zhao G."/>
            <person name="McManus D.P."/>
            <person name="Chen Z."/>
            <person name="Zhou Y."/>
            <person name="Wang S."/>
        </authorList>
    </citation>
    <scope>NUCLEOTIDE SEQUENCE [LARGE SCALE GENOMIC DNA]</scope>
</reference>
<dbReference type="AlphaFoldDB" id="W6URL5"/>
<dbReference type="EMBL" id="APAU02000004">
    <property type="protein sequence ID" value="EUB63883.1"/>
    <property type="molecule type" value="Genomic_DNA"/>
</dbReference>
<feature type="compositionally biased region" description="Low complexity" evidence="1">
    <location>
        <begin position="240"/>
        <end position="249"/>
    </location>
</feature>
<evidence type="ECO:0000256" key="1">
    <source>
        <dbReference type="SAM" id="MobiDB-lite"/>
    </source>
</evidence>
<proteinExistence type="predicted"/>
<gene>
    <name evidence="2" type="ORF">EGR_01011</name>
</gene>
<comment type="caution">
    <text evidence="2">The sequence shown here is derived from an EMBL/GenBank/DDBJ whole genome shotgun (WGS) entry which is preliminary data.</text>
</comment>
<evidence type="ECO:0000313" key="2">
    <source>
        <dbReference type="EMBL" id="EUB63883.1"/>
    </source>
</evidence>
<accession>W6URL5</accession>
<name>W6URL5_ECHGR</name>
<dbReference type="Proteomes" id="UP000019149">
    <property type="component" value="Unassembled WGS sequence"/>
</dbReference>
<dbReference type="CTD" id="36336726"/>